<feature type="transmembrane region" description="Helical" evidence="5">
    <location>
        <begin position="41"/>
        <end position="59"/>
    </location>
</feature>
<comment type="subcellular location">
    <subcellularLocation>
        <location evidence="1">Membrane</location>
        <topology evidence="1">Multi-pass membrane protein</topology>
    </subcellularLocation>
</comment>
<gene>
    <name evidence="7" type="ORF">JMUB3870_0099</name>
    <name evidence="8" type="ORF">JMUB3935_0116</name>
</gene>
<evidence type="ECO:0000256" key="3">
    <source>
        <dbReference type="ARBA" id="ARBA00022989"/>
    </source>
</evidence>
<dbReference type="GO" id="GO:0000271">
    <property type="term" value="P:polysaccharide biosynthetic process"/>
    <property type="evidence" value="ECO:0007669"/>
    <property type="project" value="InterPro"/>
</dbReference>
<evidence type="ECO:0000256" key="2">
    <source>
        <dbReference type="ARBA" id="ARBA00022692"/>
    </source>
</evidence>
<evidence type="ECO:0000256" key="5">
    <source>
        <dbReference type="SAM" id="Phobius"/>
    </source>
</evidence>
<feature type="transmembrane region" description="Helical" evidence="5">
    <location>
        <begin position="114"/>
        <end position="136"/>
    </location>
</feature>
<dbReference type="EMBL" id="AP019840">
    <property type="protein sequence ID" value="BBM51166.1"/>
    <property type="molecule type" value="Genomic_DNA"/>
</dbReference>
<reference evidence="7 10" key="1">
    <citation type="submission" date="2019-07" db="EMBL/GenBank/DDBJ databases">
        <title>Complete Genome Sequence of Leptotrichia trevisanii Strain JMUB3870.</title>
        <authorList>
            <person name="Watanabe S."/>
            <person name="Cui L."/>
        </authorList>
    </citation>
    <scope>NUCLEOTIDE SEQUENCE [LARGE SCALE GENOMIC DNA]</scope>
    <source>
        <strain evidence="7 10">JMUB3870</strain>
    </source>
</reference>
<keyword evidence="3 5" id="KW-1133">Transmembrane helix</keyword>
<dbReference type="Proteomes" id="UP000321378">
    <property type="component" value="Chromosome"/>
</dbReference>
<proteinExistence type="predicted"/>
<keyword evidence="2 5" id="KW-0812">Transmembrane</keyword>
<evidence type="ECO:0000256" key="4">
    <source>
        <dbReference type="ARBA" id="ARBA00023136"/>
    </source>
</evidence>
<keyword evidence="10" id="KW-1185">Reference proteome</keyword>
<evidence type="ECO:0000259" key="6">
    <source>
        <dbReference type="Pfam" id="PF04138"/>
    </source>
</evidence>
<evidence type="ECO:0000313" key="10">
    <source>
        <dbReference type="Proteomes" id="UP000422644"/>
    </source>
</evidence>
<reference evidence="8 9" key="2">
    <citation type="submission" date="2019-07" db="EMBL/GenBank/DDBJ databases">
        <title>Complete Genome Sequence of Leptotrichia trevisanii Strain JMUB3935.</title>
        <authorList>
            <person name="Watanabe S."/>
            <person name="Cui L."/>
        </authorList>
    </citation>
    <scope>NUCLEOTIDE SEQUENCE [LARGE SCALE GENOMIC DNA]</scope>
    <source>
        <strain evidence="8 9">JMUB3935</strain>
    </source>
</reference>
<organism evidence="7 10">
    <name type="scientific">Leptotrichia trevisanii</name>
    <dbReference type="NCBI Taxonomy" id="109328"/>
    <lineage>
        <taxon>Bacteria</taxon>
        <taxon>Fusobacteriati</taxon>
        <taxon>Fusobacteriota</taxon>
        <taxon>Fusobacteriia</taxon>
        <taxon>Fusobacteriales</taxon>
        <taxon>Leptotrichiaceae</taxon>
        <taxon>Leptotrichia</taxon>
    </lineage>
</organism>
<dbReference type="InterPro" id="IPR007267">
    <property type="entry name" value="GtrA_DPMS_TM"/>
</dbReference>
<dbReference type="RefSeq" id="WP_146995774.1">
    <property type="nucleotide sequence ID" value="NZ_AP019831.1"/>
</dbReference>
<dbReference type="Proteomes" id="UP000422644">
    <property type="component" value="Chromosome"/>
</dbReference>
<feature type="domain" description="GtrA/DPMS transmembrane" evidence="6">
    <location>
        <begin position="13"/>
        <end position="134"/>
    </location>
</feature>
<evidence type="ECO:0000256" key="1">
    <source>
        <dbReference type="ARBA" id="ARBA00004141"/>
    </source>
</evidence>
<accession>A0A510JXA6</accession>
<evidence type="ECO:0000313" key="8">
    <source>
        <dbReference type="EMBL" id="BBM51166.1"/>
    </source>
</evidence>
<dbReference type="EMBL" id="AP019831">
    <property type="protein sequence ID" value="BBM44009.1"/>
    <property type="molecule type" value="Genomic_DNA"/>
</dbReference>
<evidence type="ECO:0000313" key="9">
    <source>
        <dbReference type="Proteomes" id="UP000321378"/>
    </source>
</evidence>
<feature type="transmembrane region" description="Helical" evidence="5">
    <location>
        <begin position="12"/>
        <end position="35"/>
    </location>
</feature>
<keyword evidence="4 5" id="KW-0472">Membrane</keyword>
<dbReference type="STRING" id="1122173.GCA_000482505_02231"/>
<feature type="transmembrane region" description="Helical" evidence="5">
    <location>
        <begin position="80"/>
        <end position="102"/>
    </location>
</feature>
<protein>
    <recommendedName>
        <fullName evidence="6">GtrA/DPMS transmembrane domain-containing protein</fullName>
    </recommendedName>
</protein>
<sequence>MKNLKKIFIQFIKFLFISGTGWVIDFGLYLILTGIFNLKILYSNILSSIPAITFVFIVSTKKIFKENKKGFSIKQKYIIYFLYQMILIFFISSLAQILYISAIKNNINFSSLKLIIKLLITPITMILNFFVIKYLAEKL</sequence>
<dbReference type="AlphaFoldDB" id="A0A510JXA6"/>
<dbReference type="Pfam" id="PF04138">
    <property type="entry name" value="GtrA_DPMS_TM"/>
    <property type="match status" value="1"/>
</dbReference>
<name>A0A510JXA6_9FUSO</name>
<evidence type="ECO:0000313" key="7">
    <source>
        <dbReference type="EMBL" id="BBM44009.1"/>
    </source>
</evidence>
<dbReference type="OrthoDB" id="9807815at2"/>
<dbReference type="GO" id="GO:0016020">
    <property type="term" value="C:membrane"/>
    <property type="evidence" value="ECO:0007669"/>
    <property type="project" value="UniProtKB-SubCell"/>
</dbReference>